<name>A0A921NH85_9PSED</name>
<dbReference type="Proteomes" id="UP000752172">
    <property type="component" value="Unassembled WGS sequence"/>
</dbReference>
<proteinExistence type="predicted"/>
<evidence type="ECO:0000313" key="2">
    <source>
        <dbReference type="Proteomes" id="UP000752172"/>
    </source>
</evidence>
<evidence type="ECO:0000313" key="1">
    <source>
        <dbReference type="EMBL" id="HJH18684.1"/>
    </source>
</evidence>
<protein>
    <submittedName>
        <fullName evidence="1">Uncharacterized protein</fullName>
    </submittedName>
</protein>
<reference evidence="1" key="1">
    <citation type="journal article" date="2021" name="PeerJ">
        <title>Extensive microbial diversity within the chicken gut microbiome revealed by metagenomics and culture.</title>
        <authorList>
            <person name="Gilroy R."/>
            <person name="Ravi A."/>
            <person name="Getino M."/>
            <person name="Pursley I."/>
            <person name="Horton D.L."/>
            <person name="Alikhan N.F."/>
            <person name="Baker D."/>
            <person name="Gharbi K."/>
            <person name="Hall N."/>
            <person name="Watson M."/>
            <person name="Adriaenssens E.M."/>
            <person name="Foster-Nyarko E."/>
            <person name="Jarju S."/>
            <person name="Secka A."/>
            <person name="Antonio M."/>
            <person name="Oren A."/>
            <person name="Chaudhuri R.R."/>
            <person name="La Ragione R."/>
            <person name="Hildebrand F."/>
            <person name="Pallen M.J."/>
        </authorList>
    </citation>
    <scope>NUCLEOTIDE SEQUENCE</scope>
    <source>
        <strain evidence="1">ChiSjej2B20-17149</strain>
    </source>
</reference>
<gene>
    <name evidence="1" type="ORF">K8W20_08225</name>
</gene>
<dbReference type="EMBL" id="DYTS01000145">
    <property type="protein sequence ID" value="HJH18684.1"/>
    <property type="molecule type" value="Genomic_DNA"/>
</dbReference>
<organism evidence="1 2">
    <name type="scientific">Pseudomonas lactis</name>
    <dbReference type="NCBI Taxonomy" id="1615674"/>
    <lineage>
        <taxon>Bacteria</taxon>
        <taxon>Pseudomonadati</taxon>
        <taxon>Pseudomonadota</taxon>
        <taxon>Gammaproteobacteria</taxon>
        <taxon>Pseudomonadales</taxon>
        <taxon>Pseudomonadaceae</taxon>
        <taxon>Pseudomonas</taxon>
    </lineage>
</organism>
<reference evidence="1" key="2">
    <citation type="submission" date="2021-09" db="EMBL/GenBank/DDBJ databases">
        <authorList>
            <person name="Gilroy R."/>
        </authorList>
    </citation>
    <scope>NUCLEOTIDE SEQUENCE</scope>
    <source>
        <strain evidence="1">ChiSjej2B20-17149</strain>
    </source>
</reference>
<comment type="caution">
    <text evidence="1">The sequence shown here is derived from an EMBL/GenBank/DDBJ whole genome shotgun (WGS) entry which is preliminary data.</text>
</comment>
<accession>A0A921NH85</accession>
<sequence length="69" mass="7759">AATRHPWRGAANPASCRVTHEFKPAFGQRGLTGRLRSKADQDQERLASHRGYRLLSQASSSHSLIRLYQ</sequence>
<dbReference type="AlphaFoldDB" id="A0A921NH85"/>
<feature type="non-terminal residue" evidence="1">
    <location>
        <position position="1"/>
    </location>
</feature>